<proteinExistence type="inferred from homology"/>
<gene>
    <name evidence="9" type="ORF">RDWZM_000182</name>
</gene>
<organism evidence="9 10">
    <name type="scientific">Blomia tropicalis</name>
    <name type="common">Mite</name>
    <dbReference type="NCBI Taxonomy" id="40697"/>
    <lineage>
        <taxon>Eukaryota</taxon>
        <taxon>Metazoa</taxon>
        <taxon>Ecdysozoa</taxon>
        <taxon>Arthropoda</taxon>
        <taxon>Chelicerata</taxon>
        <taxon>Arachnida</taxon>
        <taxon>Acari</taxon>
        <taxon>Acariformes</taxon>
        <taxon>Sarcoptiformes</taxon>
        <taxon>Astigmata</taxon>
        <taxon>Glycyphagoidea</taxon>
        <taxon>Echimyopodidae</taxon>
        <taxon>Blomia</taxon>
    </lineage>
</organism>
<comment type="similarity">
    <text evidence="2 8">Belongs to the sulfotransferase 6 family.</text>
</comment>
<dbReference type="PANTHER" id="PTHR12812:SF0">
    <property type="entry name" value="HEPARAN-SULFATE 6-O-SULFOTRANSFERASE"/>
    <property type="match status" value="1"/>
</dbReference>
<comment type="function">
    <text evidence="8">6-O-sulfation enzyme which catalyzes the transfer of sulfate from 3'-phosphoadenosine 5'-phosphosulfate (PAPS) to position 6 of the N-sulfoglucosamine residue (GlcNS) of heparan sulfate.</text>
</comment>
<sequence>MRSSPPRCLVHIFYGCGGGNNQRQLFLFAIIALVIFSIVALNYFCPENLCHQQGELSTIGKSSSAPLISSFLSYSPDYDVHYGSSSKSINEAEEVDQILDRYFSFNYDRYRKFRLTKTRQVSYNDMKTSPLENAFQIKGNDVMVFLHMQKTGGSAFDRHLVRDLILEQPCKCEPKRKKKCRCFRPETNNKYWLFSRYSIGWVCGLHADYTELINCVDRVLNQIEHIGNNPYSSAIVHPKALLRRNQLFSSYKILQSIPTPSKRRYFFITLLRDPIVRFISEFKHVQRGATWISSRHWCDGRLPTPHELPRCFRGQNWRNVTLSEFVSCPYNLAFNRQTRMLADLSLVGCYNRSIMTEKERDLMMLYSAKQNLRQMAYFGICEEQIASQKLYEHTFGLRFKRTFIQFNQTRSMEALRSLSSDMISQIRRLNHLDMALYSYAKQLFRERFGVMRNEDVDFDQNYQQLLNQANNRTKFVITKLPTTLKTNSTLLSSIVNDRQKLEYYRKNLIPSLSPEEEEDEMGEDQSMDAIYDDVTHVHDSVEDYYSNHIDIKDDTSRAKV</sequence>
<keyword evidence="3 8" id="KW-0808">Transferase</keyword>
<dbReference type="InterPro" id="IPR005331">
    <property type="entry name" value="Sulfotransferase"/>
</dbReference>
<dbReference type="InterPro" id="IPR027417">
    <property type="entry name" value="P-loop_NTPase"/>
</dbReference>
<keyword evidence="7" id="KW-0325">Glycoprotein</keyword>
<accession>A0A9Q0MBR0</accession>
<dbReference type="EC" id="2.8.2.-" evidence="8"/>
<comment type="subcellular location">
    <subcellularLocation>
        <location evidence="1">Membrane</location>
        <topology evidence="1">Single-pass membrane protein</topology>
    </subcellularLocation>
    <subcellularLocation>
        <location evidence="8">Membrane</location>
        <topology evidence="8">Single-pass type II membrane protein</topology>
    </subcellularLocation>
</comment>
<name>A0A9Q0MBR0_BLOTA</name>
<keyword evidence="6 8" id="KW-0472">Membrane</keyword>
<dbReference type="Pfam" id="PF03567">
    <property type="entry name" value="Sulfotransfer_2"/>
    <property type="match status" value="1"/>
</dbReference>
<dbReference type="EMBL" id="JAPWDV010000001">
    <property type="protein sequence ID" value="KAJ6221637.1"/>
    <property type="molecule type" value="Genomic_DNA"/>
</dbReference>
<comment type="catalytic activity">
    <reaction evidence="8">
        <text>alpha-D-glucosaminyl-[heparan sulfate](n) + 3'-phosphoadenylyl sulfate = 6-sulfo-alpha-D-glucosaminyl-[heparan sulfate](n) + adenosine 3',5'-bisphosphate + H(+)</text>
        <dbReference type="Rhea" id="RHEA:56604"/>
        <dbReference type="Rhea" id="RHEA-COMP:9830"/>
        <dbReference type="Rhea" id="RHEA-COMP:14621"/>
        <dbReference type="ChEBI" id="CHEBI:15378"/>
        <dbReference type="ChEBI" id="CHEBI:58339"/>
        <dbReference type="ChEBI" id="CHEBI:58343"/>
        <dbReference type="ChEBI" id="CHEBI:58388"/>
        <dbReference type="ChEBI" id="CHEBI:140604"/>
    </reaction>
</comment>
<evidence type="ECO:0000256" key="1">
    <source>
        <dbReference type="ARBA" id="ARBA00004167"/>
    </source>
</evidence>
<evidence type="ECO:0000256" key="5">
    <source>
        <dbReference type="ARBA" id="ARBA00022989"/>
    </source>
</evidence>
<evidence type="ECO:0000313" key="9">
    <source>
        <dbReference type="EMBL" id="KAJ6221637.1"/>
    </source>
</evidence>
<keyword evidence="5 8" id="KW-1133">Transmembrane helix</keyword>
<keyword evidence="8" id="KW-0735">Signal-anchor</keyword>
<comment type="caution">
    <text evidence="9">The sequence shown here is derived from an EMBL/GenBank/DDBJ whole genome shotgun (WGS) entry which is preliminary data.</text>
</comment>
<dbReference type="GO" id="GO:0017095">
    <property type="term" value="F:heparan sulfate 6-sulfotransferase activity"/>
    <property type="evidence" value="ECO:0007669"/>
    <property type="project" value="TreeGrafter"/>
</dbReference>
<dbReference type="PANTHER" id="PTHR12812">
    <property type="entry name" value="HEPARAN SULFATE 6-O-SULFOTRANSFERASE 3"/>
    <property type="match status" value="1"/>
</dbReference>
<evidence type="ECO:0000256" key="2">
    <source>
        <dbReference type="ARBA" id="ARBA00010109"/>
    </source>
</evidence>
<dbReference type="GO" id="GO:0016020">
    <property type="term" value="C:membrane"/>
    <property type="evidence" value="ECO:0007669"/>
    <property type="project" value="UniProtKB-SubCell"/>
</dbReference>
<feature type="transmembrane region" description="Helical" evidence="8">
    <location>
        <begin position="25"/>
        <end position="44"/>
    </location>
</feature>
<evidence type="ECO:0000256" key="7">
    <source>
        <dbReference type="ARBA" id="ARBA00023180"/>
    </source>
</evidence>
<evidence type="ECO:0000313" key="10">
    <source>
        <dbReference type="Proteomes" id="UP001142055"/>
    </source>
</evidence>
<keyword evidence="4 8" id="KW-0812">Transmembrane</keyword>
<keyword evidence="10" id="KW-1185">Reference proteome</keyword>
<evidence type="ECO:0000256" key="4">
    <source>
        <dbReference type="ARBA" id="ARBA00022692"/>
    </source>
</evidence>
<evidence type="ECO:0000256" key="3">
    <source>
        <dbReference type="ARBA" id="ARBA00022679"/>
    </source>
</evidence>
<dbReference type="Gene3D" id="3.40.50.300">
    <property type="entry name" value="P-loop containing nucleotide triphosphate hydrolases"/>
    <property type="match status" value="1"/>
</dbReference>
<dbReference type="InterPro" id="IPR010635">
    <property type="entry name" value="Heparan_SO4-6-sulfoTrfase"/>
</dbReference>
<dbReference type="AlphaFoldDB" id="A0A9Q0MBR0"/>
<reference evidence="9" key="1">
    <citation type="submission" date="2022-12" db="EMBL/GenBank/DDBJ databases">
        <title>Genome assemblies of Blomia tropicalis.</title>
        <authorList>
            <person name="Cui Y."/>
        </authorList>
    </citation>
    <scope>NUCLEOTIDE SEQUENCE</scope>
    <source>
        <tissue evidence="9">Adult mites</tissue>
    </source>
</reference>
<dbReference type="Proteomes" id="UP001142055">
    <property type="component" value="Chromosome 1"/>
</dbReference>
<evidence type="ECO:0000256" key="6">
    <source>
        <dbReference type="ARBA" id="ARBA00023136"/>
    </source>
</evidence>
<protein>
    <recommendedName>
        <fullName evidence="8">Heparan-sulfate 6-O-sulfotransferase</fullName>
        <ecNumber evidence="8">2.8.2.-</ecNumber>
    </recommendedName>
</protein>
<evidence type="ECO:0000256" key="8">
    <source>
        <dbReference type="RuleBase" id="RU364122"/>
    </source>
</evidence>